<dbReference type="RefSeq" id="WP_146365031.1">
    <property type="nucleotide sequence ID" value="NZ_CP042261.1"/>
</dbReference>
<dbReference type="NCBIfam" id="NF009906">
    <property type="entry name" value="PRK13369.1"/>
    <property type="match status" value="1"/>
</dbReference>
<dbReference type="PANTHER" id="PTHR11985:SF15">
    <property type="entry name" value="GLYCEROL-3-PHOSPHATE DEHYDROGENASE, MITOCHONDRIAL"/>
    <property type="match status" value="1"/>
</dbReference>
<keyword evidence="4" id="KW-0274">FAD</keyword>
<feature type="domain" description="FAD dependent oxidoreductase" evidence="7">
    <location>
        <begin position="10"/>
        <end position="387"/>
    </location>
</feature>
<evidence type="ECO:0000259" key="7">
    <source>
        <dbReference type="Pfam" id="PF01266"/>
    </source>
</evidence>
<dbReference type="GO" id="GO:0004368">
    <property type="term" value="F:glycerol-3-phosphate dehydrogenase (quinone) activity"/>
    <property type="evidence" value="ECO:0007669"/>
    <property type="project" value="UniProtKB-EC"/>
</dbReference>
<accession>A0A5B8IVL1</accession>
<dbReference type="Gene3D" id="3.30.9.10">
    <property type="entry name" value="D-Amino Acid Oxidase, subunit A, domain 2"/>
    <property type="match status" value="1"/>
</dbReference>
<dbReference type="SUPFAM" id="SSF51905">
    <property type="entry name" value="FAD/NAD(P)-binding domain"/>
    <property type="match status" value="1"/>
</dbReference>
<dbReference type="InterPro" id="IPR031656">
    <property type="entry name" value="DAO_C"/>
</dbReference>
<dbReference type="AlphaFoldDB" id="A0A5B8IVL1"/>
<dbReference type="Gene3D" id="3.50.50.60">
    <property type="entry name" value="FAD/NAD(P)-binding domain"/>
    <property type="match status" value="1"/>
</dbReference>
<dbReference type="Pfam" id="PF16901">
    <property type="entry name" value="DAO_C"/>
    <property type="match status" value="1"/>
</dbReference>
<dbReference type="InterPro" id="IPR006076">
    <property type="entry name" value="FAD-dep_OxRdtase"/>
</dbReference>
<keyword evidence="10" id="KW-1185">Reference proteome</keyword>
<dbReference type="InterPro" id="IPR036188">
    <property type="entry name" value="FAD/NAD-bd_sf"/>
</dbReference>
<dbReference type="NCBIfam" id="NF008899">
    <property type="entry name" value="PRK12266.1"/>
    <property type="match status" value="1"/>
</dbReference>
<comment type="catalytic activity">
    <reaction evidence="6">
        <text>a quinone + sn-glycerol 3-phosphate = dihydroxyacetone phosphate + a quinol</text>
        <dbReference type="Rhea" id="RHEA:18977"/>
        <dbReference type="ChEBI" id="CHEBI:24646"/>
        <dbReference type="ChEBI" id="CHEBI:57597"/>
        <dbReference type="ChEBI" id="CHEBI:57642"/>
        <dbReference type="ChEBI" id="CHEBI:132124"/>
        <dbReference type="EC" id="1.1.5.3"/>
    </reaction>
</comment>
<dbReference type="Gene3D" id="1.10.8.870">
    <property type="entry name" value="Alpha-glycerophosphate oxidase, cap domain"/>
    <property type="match status" value="1"/>
</dbReference>
<feature type="domain" description="Alpha-glycerophosphate oxidase C-terminal" evidence="8">
    <location>
        <begin position="409"/>
        <end position="512"/>
    </location>
</feature>
<reference evidence="9 10" key="1">
    <citation type="submission" date="2019-07" db="EMBL/GenBank/DDBJ databases">
        <title>Litoreibacter alkalisoli sp. nov., isolated from saline-alkaline soil.</title>
        <authorList>
            <person name="Wang S."/>
            <person name="Xu L."/>
            <person name="Xing Y.-T."/>
            <person name="Sun J.-Q."/>
        </authorList>
    </citation>
    <scope>NUCLEOTIDE SEQUENCE [LARGE SCALE GENOMIC DNA]</scope>
    <source>
        <strain evidence="9 10">LN3S51</strain>
    </source>
</reference>
<dbReference type="InterPro" id="IPR000447">
    <property type="entry name" value="G3P_DH_FAD-dep"/>
</dbReference>
<dbReference type="PANTHER" id="PTHR11985">
    <property type="entry name" value="GLYCEROL-3-PHOSPHATE DEHYDROGENASE"/>
    <property type="match status" value="1"/>
</dbReference>
<comment type="similarity">
    <text evidence="2 6">Belongs to the FAD-dependent glycerol-3-phosphate dehydrogenase family.</text>
</comment>
<dbReference type="KEGG" id="lit:FPZ52_08485"/>
<name>A0A5B8IVL1_9RHOB</name>
<proteinExistence type="inferred from homology"/>
<gene>
    <name evidence="9" type="ORF">FPZ52_08485</name>
</gene>
<protein>
    <recommendedName>
        <fullName evidence="6">Glycerol-3-phosphate dehydrogenase</fullName>
        <ecNumber evidence="6">1.1.5.3</ecNumber>
    </recommendedName>
</protein>
<dbReference type="Proteomes" id="UP000318483">
    <property type="component" value="Chromosome"/>
</dbReference>
<evidence type="ECO:0000313" key="9">
    <source>
        <dbReference type="EMBL" id="QDY69654.1"/>
    </source>
</evidence>
<dbReference type="PROSITE" id="PS00978">
    <property type="entry name" value="FAD_G3PDH_2"/>
    <property type="match status" value="1"/>
</dbReference>
<keyword evidence="3 6" id="KW-0285">Flavoprotein</keyword>
<dbReference type="InterPro" id="IPR038299">
    <property type="entry name" value="DAO_C_sf"/>
</dbReference>
<evidence type="ECO:0000256" key="6">
    <source>
        <dbReference type="RuleBase" id="RU361217"/>
    </source>
</evidence>
<dbReference type="OrthoDB" id="9766796at2"/>
<dbReference type="PROSITE" id="PS00977">
    <property type="entry name" value="FAD_G3PDH_1"/>
    <property type="match status" value="1"/>
</dbReference>
<dbReference type="EMBL" id="CP042261">
    <property type="protein sequence ID" value="QDY69654.1"/>
    <property type="molecule type" value="Genomic_DNA"/>
</dbReference>
<dbReference type="Gene3D" id="6.10.250.1890">
    <property type="match status" value="1"/>
</dbReference>
<evidence type="ECO:0000313" key="10">
    <source>
        <dbReference type="Proteomes" id="UP000318483"/>
    </source>
</evidence>
<evidence type="ECO:0000259" key="8">
    <source>
        <dbReference type="Pfam" id="PF16901"/>
    </source>
</evidence>
<evidence type="ECO:0000256" key="5">
    <source>
        <dbReference type="ARBA" id="ARBA00023002"/>
    </source>
</evidence>
<evidence type="ECO:0000256" key="4">
    <source>
        <dbReference type="ARBA" id="ARBA00022827"/>
    </source>
</evidence>
<keyword evidence="5 6" id="KW-0560">Oxidoreductase</keyword>
<dbReference type="GO" id="GO:0009331">
    <property type="term" value="C:glycerol-3-phosphate dehydrogenase (FAD) complex"/>
    <property type="evidence" value="ECO:0007669"/>
    <property type="project" value="UniProtKB-UniRule"/>
</dbReference>
<dbReference type="PRINTS" id="PR01001">
    <property type="entry name" value="FADG3PDH"/>
</dbReference>
<dbReference type="GO" id="GO:0046168">
    <property type="term" value="P:glycerol-3-phosphate catabolic process"/>
    <property type="evidence" value="ECO:0007669"/>
    <property type="project" value="TreeGrafter"/>
</dbReference>
<sequence length="540" mass="59775">MTTSPDEPVDLLVIGGGINGCGIARDAAGRGLSVLLAEKADLASATSSASTKLFHGGLRYLEFFEFRLVREALKERETLLRAMPHISWPMRFVLPLHPEMRFDTQTPTSRLLSVLMPWAKGRRPDWLIRLGLFIYDSLGGRKLLPAARSVDLTEDPVGKPLKSQFRKAYEYSDCWVDDARLVVLNAKDAQRRGVKVRTGCEVVGAERGGDVWQVSVKNVDTGQRQVVRARAVVNAAGPWVAETLKQTLGIETSEKVRLVRGSHIVTRKLFDHDHCYFLQGADGRIVFAIPYQNDFTLIGTTDQDHGDPSQPAVCTEEEEDYLCRFVSGYFDTQVTRDDIVWTYSGVRPLYDDGASSATAATRDYVLSLDRSGAPLLSVFGGKITTYRKLAESAMERLKAVFPDMPDNWTAGVALPGGDFAVDGVAALIEKLVGQYPFLGERRAIRLIRQYGTDAFGLLGGAASDADLGEDFGAGLTEVELRWLMSEEYARSAEDVIWRRTKLGLVLSEQQVARIEEWMRDARMTGGQNELRAGDRSGDNL</sequence>
<evidence type="ECO:0000256" key="1">
    <source>
        <dbReference type="ARBA" id="ARBA00001974"/>
    </source>
</evidence>
<comment type="cofactor">
    <cofactor evidence="1 6">
        <name>FAD</name>
        <dbReference type="ChEBI" id="CHEBI:57692"/>
    </cofactor>
</comment>
<evidence type="ECO:0000256" key="2">
    <source>
        <dbReference type="ARBA" id="ARBA00007330"/>
    </source>
</evidence>
<organism evidence="9 10">
    <name type="scientific">Qingshengfaniella alkalisoli</name>
    <dbReference type="NCBI Taxonomy" id="2599296"/>
    <lineage>
        <taxon>Bacteria</taxon>
        <taxon>Pseudomonadati</taxon>
        <taxon>Pseudomonadota</taxon>
        <taxon>Alphaproteobacteria</taxon>
        <taxon>Rhodobacterales</taxon>
        <taxon>Paracoccaceae</taxon>
        <taxon>Qingshengfaniella</taxon>
    </lineage>
</organism>
<dbReference type="Pfam" id="PF01266">
    <property type="entry name" value="DAO"/>
    <property type="match status" value="1"/>
</dbReference>
<evidence type="ECO:0000256" key="3">
    <source>
        <dbReference type="ARBA" id="ARBA00022630"/>
    </source>
</evidence>
<dbReference type="EC" id="1.1.5.3" evidence="6"/>